<reference evidence="6" key="1">
    <citation type="journal article" date="2017" name="BMC Genomics">
        <title>Gapless genome assembly of Colletotrichum higginsianum reveals chromosome structure and association of transposable elements with secondary metabolite gene clusters.</title>
        <authorList>
            <person name="Dallery J.-F."/>
            <person name="Lapalu N."/>
            <person name="Zampounis A."/>
            <person name="Pigne S."/>
            <person name="Luyten I."/>
            <person name="Amselem J."/>
            <person name="Wittenberg A.H.J."/>
            <person name="Zhou S."/>
            <person name="de Queiroz M.V."/>
            <person name="Robin G.P."/>
            <person name="Auger A."/>
            <person name="Hainaut M."/>
            <person name="Henrissat B."/>
            <person name="Kim K.-T."/>
            <person name="Lee Y.-H."/>
            <person name="Lespinet O."/>
            <person name="Schwartz D.C."/>
            <person name="Thon M.R."/>
            <person name="O'Connell R.J."/>
        </authorList>
    </citation>
    <scope>NUCLEOTIDE SEQUENCE [LARGE SCALE GENOMIC DNA]</scope>
    <source>
        <strain evidence="6">IMI 349063</strain>
    </source>
</reference>
<dbReference type="Pfam" id="PF08450">
    <property type="entry name" value="SGL"/>
    <property type="match status" value="1"/>
</dbReference>
<evidence type="ECO:0000313" key="5">
    <source>
        <dbReference type="EMBL" id="OBR14370.1"/>
    </source>
</evidence>
<accession>A0A1B7YQQ0</accession>
<dbReference type="SUPFAM" id="SSF63829">
    <property type="entry name" value="Calcium-dependent phosphotriesterase"/>
    <property type="match status" value="1"/>
</dbReference>
<comment type="similarity">
    <text evidence="1">Belongs to the SMP-30/CGR1 family.</text>
</comment>
<dbReference type="GeneID" id="28862178"/>
<dbReference type="PRINTS" id="PR01790">
    <property type="entry name" value="SMP30FAMILY"/>
</dbReference>
<feature type="domain" description="SMP-30/Gluconolactonase/LRE-like region" evidence="4">
    <location>
        <begin position="20"/>
        <end position="268"/>
    </location>
</feature>
<dbReference type="InterPro" id="IPR011042">
    <property type="entry name" value="6-blade_b-propeller_TolB-like"/>
</dbReference>
<comment type="caution">
    <text evidence="5">The sequence shown here is derived from an EMBL/GenBank/DDBJ whole genome shotgun (WGS) entry which is preliminary data.</text>
</comment>
<name>A0A1B7YQQ0_COLHI</name>
<comment type="cofactor">
    <cofactor evidence="3">
        <name>Zn(2+)</name>
        <dbReference type="ChEBI" id="CHEBI:29105"/>
    </cofactor>
    <text evidence="3">Binds 1 divalent metal cation per subunit.</text>
</comment>
<gene>
    <name evidence="5" type="ORF">CH63R_03096</name>
</gene>
<sequence>MANFQTWTAGEPYLNLHCGLGEGPYYEKAANVLRFVDIKKKQVHFVNLDRGPESLRTVQLDVPVGVTADIAGVDPADRILVGLKYGVAVLDVAKGQYEYVAKLHDTDNERLRANDGAVDPHGRFWLGSMTDFGLGDFQTEGALYRFDGKSAREEVLSDLLIPNSVGWSPDGRTMYFTHSTDRKVYAWDYDPTSGAVSNRRVFYAHDGAGEPDGFRVDADGNLWHAVYNEGRVLKISSAGELVGEVRVPTLAVTCVQFVGTALFITTAQLGEDDEATDEQRALGGALFRVDVGARGLDPFEFKL</sequence>
<dbReference type="PANTHER" id="PTHR10907:SF47">
    <property type="entry name" value="REGUCALCIN"/>
    <property type="match status" value="1"/>
</dbReference>
<keyword evidence="6" id="KW-1185">Reference proteome</keyword>
<evidence type="ECO:0000256" key="2">
    <source>
        <dbReference type="PIRSR" id="PIRSR605511-1"/>
    </source>
</evidence>
<protein>
    <submittedName>
        <fullName evidence="5">SMP-30/Gluconolaconase/LRE-like region</fullName>
    </submittedName>
</protein>
<dbReference type="RefSeq" id="XP_018162887.1">
    <property type="nucleotide sequence ID" value="XM_018298071.1"/>
</dbReference>
<dbReference type="Proteomes" id="UP000092177">
    <property type="component" value="Chromosome 2"/>
</dbReference>
<dbReference type="PANTHER" id="PTHR10907">
    <property type="entry name" value="REGUCALCIN"/>
    <property type="match status" value="1"/>
</dbReference>
<dbReference type="EMBL" id="LTAN01000002">
    <property type="protein sequence ID" value="OBR14370.1"/>
    <property type="molecule type" value="Genomic_DNA"/>
</dbReference>
<dbReference type="VEuPathDB" id="FungiDB:CH63R_03096"/>
<evidence type="ECO:0000313" key="6">
    <source>
        <dbReference type="Proteomes" id="UP000092177"/>
    </source>
</evidence>
<organism evidence="5 6">
    <name type="scientific">Colletotrichum higginsianum (strain IMI 349063)</name>
    <name type="common">Crucifer anthracnose fungus</name>
    <dbReference type="NCBI Taxonomy" id="759273"/>
    <lineage>
        <taxon>Eukaryota</taxon>
        <taxon>Fungi</taxon>
        <taxon>Dikarya</taxon>
        <taxon>Ascomycota</taxon>
        <taxon>Pezizomycotina</taxon>
        <taxon>Sordariomycetes</taxon>
        <taxon>Hypocreomycetidae</taxon>
        <taxon>Glomerellales</taxon>
        <taxon>Glomerellaceae</taxon>
        <taxon>Colletotrichum</taxon>
        <taxon>Colletotrichum destructivum species complex</taxon>
    </lineage>
</organism>
<feature type="binding site" evidence="3">
    <location>
        <position position="163"/>
    </location>
    <ligand>
        <name>a divalent metal cation</name>
        <dbReference type="ChEBI" id="CHEBI:60240"/>
    </ligand>
</feature>
<dbReference type="GO" id="GO:0004341">
    <property type="term" value="F:gluconolactonase activity"/>
    <property type="evidence" value="ECO:0007669"/>
    <property type="project" value="TreeGrafter"/>
</dbReference>
<feature type="binding site" evidence="3">
    <location>
        <position position="114"/>
    </location>
    <ligand>
        <name>substrate</name>
    </ligand>
</feature>
<feature type="binding site" evidence="3">
    <location>
        <position position="22"/>
    </location>
    <ligand>
        <name>a divalent metal cation</name>
        <dbReference type="ChEBI" id="CHEBI:60240"/>
    </ligand>
</feature>
<dbReference type="GO" id="GO:0005509">
    <property type="term" value="F:calcium ion binding"/>
    <property type="evidence" value="ECO:0007669"/>
    <property type="project" value="TreeGrafter"/>
</dbReference>
<proteinExistence type="inferred from homology"/>
<dbReference type="Gene3D" id="2.120.10.30">
    <property type="entry name" value="TolB, C-terminal domain"/>
    <property type="match status" value="1"/>
</dbReference>
<evidence type="ECO:0000259" key="4">
    <source>
        <dbReference type="Pfam" id="PF08450"/>
    </source>
</evidence>
<evidence type="ECO:0000256" key="1">
    <source>
        <dbReference type="ARBA" id="ARBA00008853"/>
    </source>
</evidence>
<evidence type="ECO:0000256" key="3">
    <source>
        <dbReference type="PIRSR" id="PIRSR605511-2"/>
    </source>
</evidence>
<dbReference type="InterPro" id="IPR013658">
    <property type="entry name" value="SGL"/>
</dbReference>
<feature type="binding site" evidence="3">
    <location>
        <position position="112"/>
    </location>
    <ligand>
        <name>substrate</name>
    </ligand>
</feature>
<dbReference type="InterPro" id="IPR005511">
    <property type="entry name" value="SMP-30"/>
</dbReference>
<dbReference type="AlphaFoldDB" id="A0A1B7YQQ0"/>
<feature type="binding site" evidence="3">
    <location>
        <position position="212"/>
    </location>
    <ligand>
        <name>a divalent metal cation</name>
        <dbReference type="ChEBI" id="CHEBI:60240"/>
    </ligand>
</feature>
<dbReference type="OrthoDB" id="423498at2759"/>
<feature type="active site" description="Proton donor/acceptor" evidence="2">
    <location>
        <position position="212"/>
    </location>
</feature>
<keyword evidence="3" id="KW-0862">Zinc</keyword>
<keyword evidence="3" id="KW-0479">Metal-binding</keyword>
<dbReference type="KEGG" id="chig:CH63R_03096"/>